<dbReference type="GO" id="GO:0016811">
    <property type="term" value="F:hydrolase activity, acting on carbon-nitrogen (but not peptide) bonds, in linear amides"/>
    <property type="evidence" value="ECO:0007669"/>
    <property type="project" value="TreeGrafter"/>
</dbReference>
<dbReference type="PANTHER" id="PTHR12993:SF30">
    <property type="entry name" value="N-ACETYL-ALPHA-D-GLUCOSAMINYL L-MALATE DEACETYLASE 1"/>
    <property type="match status" value="1"/>
</dbReference>
<dbReference type="InterPro" id="IPR003737">
    <property type="entry name" value="GlcNAc_PI_deacetylase-related"/>
</dbReference>
<comment type="cofactor">
    <cofactor evidence="1">
        <name>Zn(2+)</name>
        <dbReference type="ChEBI" id="CHEBI:29105"/>
    </cofactor>
</comment>
<proteinExistence type="predicted"/>
<protein>
    <submittedName>
        <fullName evidence="2">Bacillithiol biosynthesis deacetylase BshB1</fullName>
    </submittedName>
</protein>
<reference evidence="2 3" key="1">
    <citation type="submission" date="2016-10" db="EMBL/GenBank/DDBJ databases">
        <authorList>
            <person name="de Groot N.N."/>
        </authorList>
    </citation>
    <scope>NUCLEOTIDE SEQUENCE [LARGE SCALE GENOMIC DNA]</scope>
    <source>
        <strain evidence="2 3">CGMCC 1.6134</strain>
    </source>
</reference>
<accession>A0A1I4JZ35</accession>
<dbReference type="NCBIfam" id="TIGR04001">
    <property type="entry name" value="thiol_BshB1"/>
    <property type="match status" value="1"/>
</dbReference>
<dbReference type="RefSeq" id="WP_090925890.1">
    <property type="nucleotide sequence ID" value="NZ_FOTY01000004.1"/>
</dbReference>
<keyword evidence="3" id="KW-1185">Reference proteome</keyword>
<dbReference type="OrthoDB" id="9778719at2"/>
<evidence type="ECO:0000313" key="3">
    <source>
        <dbReference type="Proteomes" id="UP000199668"/>
    </source>
</evidence>
<dbReference type="AlphaFoldDB" id="A0A1I4JZ35"/>
<organism evidence="2 3">
    <name type="scientific">Salibacterium qingdaonense</name>
    <dbReference type="NCBI Taxonomy" id="266892"/>
    <lineage>
        <taxon>Bacteria</taxon>
        <taxon>Bacillati</taxon>
        <taxon>Bacillota</taxon>
        <taxon>Bacilli</taxon>
        <taxon>Bacillales</taxon>
        <taxon>Bacillaceae</taxon>
    </lineage>
</organism>
<dbReference type="STRING" id="266892.SAMN04488054_1045"/>
<sequence>MNKKRLLCIGAHPDDVEIGMGAAAANHAAKGDIVYVCSLTKGELSSNGTVEMRQQEAEDSAAVLKVSGRYQLDFPDRAITKTHEQYNTLIETIREVKPHVVFAPYYEDRHPDHSACSVVVKEALFDAGIRKYPEVAGPPHKTAAFYYYFINGIGLPDFYVDAAAWQQHKEKALSCFQSQFQKTSGSVSTPLTEGYVESVRARDAVFGKQAGTDYAEGFKTASPLVLSFIP</sequence>
<dbReference type="PANTHER" id="PTHR12993">
    <property type="entry name" value="N-ACETYLGLUCOSAMINYL-PHOSPHATIDYLINOSITOL DE-N-ACETYLASE-RELATED"/>
    <property type="match status" value="1"/>
</dbReference>
<dbReference type="EMBL" id="FOTY01000004">
    <property type="protein sequence ID" value="SFL71503.1"/>
    <property type="molecule type" value="Genomic_DNA"/>
</dbReference>
<dbReference type="GO" id="GO:0071793">
    <property type="term" value="P:bacillithiol biosynthetic process"/>
    <property type="evidence" value="ECO:0007669"/>
    <property type="project" value="InterPro"/>
</dbReference>
<dbReference type="SUPFAM" id="SSF102588">
    <property type="entry name" value="LmbE-like"/>
    <property type="match status" value="1"/>
</dbReference>
<name>A0A1I4JZ35_9BACI</name>
<dbReference type="Gene3D" id="3.40.50.10320">
    <property type="entry name" value="LmbE-like"/>
    <property type="match status" value="1"/>
</dbReference>
<evidence type="ECO:0000256" key="1">
    <source>
        <dbReference type="ARBA" id="ARBA00001947"/>
    </source>
</evidence>
<dbReference type="InterPro" id="IPR023842">
    <property type="entry name" value="Bacillithiol_biosynth_BshB1"/>
</dbReference>
<dbReference type="Proteomes" id="UP000199668">
    <property type="component" value="Unassembled WGS sequence"/>
</dbReference>
<dbReference type="GO" id="GO:0019213">
    <property type="term" value="F:deacetylase activity"/>
    <property type="evidence" value="ECO:0007669"/>
    <property type="project" value="InterPro"/>
</dbReference>
<dbReference type="Pfam" id="PF02585">
    <property type="entry name" value="PIG-L"/>
    <property type="match status" value="1"/>
</dbReference>
<evidence type="ECO:0000313" key="2">
    <source>
        <dbReference type="EMBL" id="SFL71503.1"/>
    </source>
</evidence>
<gene>
    <name evidence="2" type="ORF">SAMN04488054_1045</name>
</gene>
<dbReference type="InterPro" id="IPR024078">
    <property type="entry name" value="LmbE-like_dom_sf"/>
</dbReference>